<gene>
    <name evidence="2" type="ORF">Afe05nite_21590</name>
</gene>
<evidence type="ECO:0000313" key="2">
    <source>
        <dbReference type="EMBL" id="GIE10319.1"/>
    </source>
</evidence>
<keyword evidence="3" id="KW-1185">Reference proteome</keyword>
<protein>
    <submittedName>
        <fullName evidence="2">Uncharacterized protein</fullName>
    </submittedName>
</protein>
<dbReference type="EMBL" id="BOMM01000016">
    <property type="protein sequence ID" value="GIE10319.1"/>
    <property type="molecule type" value="Genomic_DNA"/>
</dbReference>
<feature type="compositionally biased region" description="Low complexity" evidence="1">
    <location>
        <begin position="20"/>
        <end position="31"/>
    </location>
</feature>
<proteinExistence type="predicted"/>
<feature type="region of interest" description="Disordered" evidence="1">
    <location>
        <begin position="1"/>
        <end position="31"/>
    </location>
</feature>
<reference evidence="2" key="1">
    <citation type="submission" date="2021-01" db="EMBL/GenBank/DDBJ databases">
        <title>Whole genome shotgun sequence of Actinoplanes ferrugineus NBRC 15555.</title>
        <authorList>
            <person name="Komaki H."/>
            <person name="Tamura T."/>
        </authorList>
    </citation>
    <scope>NUCLEOTIDE SEQUENCE</scope>
    <source>
        <strain evidence="2">NBRC 15555</strain>
    </source>
</reference>
<dbReference type="RefSeq" id="WP_239117720.1">
    <property type="nucleotide sequence ID" value="NZ_BOMM01000016.1"/>
</dbReference>
<comment type="caution">
    <text evidence="2">The sequence shown here is derived from an EMBL/GenBank/DDBJ whole genome shotgun (WGS) entry which is preliminary data.</text>
</comment>
<accession>A0A919IY54</accession>
<dbReference type="AlphaFoldDB" id="A0A919IY54"/>
<evidence type="ECO:0000313" key="3">
    <source>
        <dbReference type="Proteomes" id="UP000598174"/>
    </source>
</evidence>
<organism evidence="2 3">
    <name type="scientific">Paractinoplanes ferrugineus</name>
    <dbReference type="NCBI Taxonomy" id="113564"/>
    <lineage>
        <taxon>Bacteria</taxon>
        <taxon>Bacillati</taxon>
        <taxon>Actinomycetota</taxon>
        <taxon>Actinomycetes</taxon>
        <taxon>Micromonosporales</taxon>
        <taxon>Micromonosporaceae</taxon>
        <taxon>Paractinoplanes</taxon>
    </lineage>
</organism>
<dbReference type="Proteomes" id="UP000598174">
    <property type="component" value="Unassembled WGS sequence"/>
</dbReference>
<evidence type="ECO:0000256" key="1">
    <source>
        <dbReference type="SAM" id="MobiDB-lite"/>
    </source>
</evidence>
<sequence length="77" mass="8241">MLKRRRPVRKQFATVDRRASPPAGRPAAAQAALTRSVIASYDGSPAQTFSSRSFSTRSSRVEACVGSGSWDNGTVRG</sequence>
<name>A0A919IY54_9ACTN</name>